<accession>A0A167WLY3</accession>
<evidence type="ECO:0000313" key="2">
    <source>
        <dbReference type="Proteomes" id="UP000076744"/>
    </source>
</evidence>
<proteinExistence type="predicted"/>
<dbReference type="GeneID" id="30020956"/>
<name>A0A167WLY3_CORFA</name>
<gene>
    <name evidence="1" type="ORF">ISF_04664</name>
</gene>
<reference evidence="1 2" key="1">
    <citation type="journal article" date="2016" name="Genome Biol. Evol.">
        <title>Divergent and convergent evolution of fungal pathogenicity.</title>
        <authorList>
            <person name="Shang Y."/>
            <person name="Xiao G."/>
            <person name="Zheng P."/>
            <person name="Cen K."/>
            <person name="Zhan S."/>
            <person name="Wang C."/>
        </authorList>
    </citation>
    <scope>NUCLEOTIDE SEQUENCE [LARGE SCALE GENOMIC DNA]</scope>
    <source>
        <strain evidence="1 2">ARSEF 2679</strain>
    </source>
</reference>
<dbReference type="OrthoDB" id="5428055at2759"/>
<dbReference type="AlphaFoldDB" id="A0A167WLY3"/>
<evidence type="ECO:0000313" key="1">
    <source>
        <dbReference type="EMBL" id="OAA63955.1"/>
    </source>
</evidence>
<dbReference type="EMBL" id="AZHB01000010">
    <property type="protein sequence ID" value="OAA63955.1"/>
    <property type="molecule type" value="Genomic_DNA"/>
</dbReference>
<organism evidence="1 2">
    <name type="scientific">Cordyceps fumosorosea (strain ARSEF 2679)</name>
    <name type="common">Isaria fumosorosea</name>
    <dbReference type="NCBI Taxonomy" id="1081104"/>
    <lineage>
        <taxon>Eukaryota</taxon>
        <taxon>Fungi</taxon>
        <taxon>Dikarya</taxon>
        <taxon>Ascomycota</taxon>
        <taxon>Pezizomycotina</taxon>
        <taxon>Sordariomycetes</taxon>
        <taxon>Hypocreomycetidae</taxon>
        <taxon>Hypocreales</taxon>
        <taxon>Cordycipitaceae</taxon>
        <taxon>Cordyceps</taxon>
    </lineage>
</organism>
<dbReference type="STRING" id="1081104.A0A167WLY3"/>
<comment type="caution">
    <text evidence="1">The sequence shown here is derived from an EMBL/GenBank/DDBJ whole genome shotgun (WGS) entry which is preliminary data.</text>
</comment>
<protein>
    <submittedName>
        <fullName evidence="1">Uncharacterized protein</fullName>
    </submittedName>
</protein>
<keyword evidence="2" id="KW-1185">Reference proteome</keyword>
<sequence>MPWEEQVLTAVARVHHVEFADAGPRYHTNIQLGEPDTDTPQVFIIEQPDVPALRYFWASYVTTHKHTSFLQCLDDFFQDQPSFNFTEIRPKVLQIPSVLAKQSHLTFSYVLARQFDKPMRLGYAMIQKAAKEFGTWRDDRDFGPMNPVQRRDLAGDDRFSAASTYAYLGHGVVR</sequence>
<dbReference type="RefSeq" id="XP_018704604.1">
    <property type="nucleotide sequence ID" value="XM_018848270.1"/>
</dbReference>
<dbReference type="Proteomes" id="UP000076744">
    <property type="component" value="Unassembled WGS sequence"/>
</dbReference>